<evidence type="ECO:0000313" key="3">
    <source>
        <dbReference type="EMBL" id="RUP13746.1"/>
    </source>
</evidence>
<accession>A0A433B9C5</accession>
<organism evidence="3 4">
    <name type="scientific">Jimgerdemannia flammicorona</name>
    <dbReference type="NCBI Taxonomy" id="994334"/>
    <lineage>
        <taxon>Eukaryota</taxon>
        <taxon>Fungi</taxon>
        <taxon>Fungi incertae sedis</taxon>
        <taxon>Mucoromycota</taxon>
        <taxon>Mucoromycotina</taxon>
        <taxon>Endogonomycetes</taxon>
        <taxon>Endogonales</taxon>
        <taxon>Endogonaceae</taxon>
        <taxon>Jimgerdemannia</taxon>
    </lineage>
</organism>
<feature type="region of interest" description="Disordered" evidence="1">
    <location>
        <begin position="160"/>
        <end position="204"/>
    </location>
</feature>
<keyword evidence="2" id="KW-0732">Signal</keyword>
<gene>
    <name evidence="3" type="ORF">BC936DRAFT_139726</name>
</gene>
<sequence length="225" mass="23783">MKNLTILLIHLALSAVFFAATLAQDVVTITVYKTITQVVTVNAPVPKPSPANPLPSPPLPNPSNEVPTLIPVQSEQTPAQIFTVPVVSPQTQQPHETPVVTYVYKTVEQTFTQVQPSPTEWQTVAPYSSYTAQTFTPLYTSATPLTFVSDTMHAHTASAFSTSRNGSVSSTVSTSFSSRKPSTTGSSTSKVATDTATPTESAGTVNNSGVLLAVGAVLLGLFVRF</sequence>
<feature type="compositionally biased region" description="Low complexity" evidence="1">
    <location>
        <begin position="161"/>
        <end position="184"/>
    </location>
</feature>
<comment type="caution">
    <text evidence="3">The sequence shown here is derived from an EMBL/GenBank/DDBJ whole genome shotgun (WGS) entry which is preliminary data.</text>
</comment>
<feature type="chain" id="PRO_5019539595" evidence="2">
    <location>
        <begin position="24"/>
        <end position="225"/>
    </location>
</feature>
<keyword evidence="4" id="KW-1185">Reference proteome</keyword>
<evidence type="ECO:0000313" key="4">
    <source>
        <dbReference type="Proteomes" id="UP000268093"/>
    </source>
</evidence>
<proteinExistence type="predicted"/>
<name>A0A433B9C5_9FUNG</name>
<dbReference type="Proteomes" id="UP000268093">
    <property type="component" value="Unassembled WGS sequence"/>
</dbReference>
<evidence type="ECO:0000256" key="2">
    <source>
        <dbReference type="SAM" id="SignalP"/>
    </source>
</evidence>
<evidence type="ECO:0000256" key="1">
    <source>
        <dbReference type="SAM" id="MobiDB-lite"/>
    </source>
</evidence>
<feature type="signal peptide" evidence="2">
    <location>
        <begin position="1"/>
        <end position="23"/>
    </location>
</feature>
<dbReference type="AlphaFoldDB" id="A0A433B9C5"/>
<feature type="compositionally biased region" description="Polar residues" evidence="1">
    <location>
        <begin position="185"/>
        <end position="204"/>
    </location>
</feature>
<dbReference type="EMBL" id="RBNI01015663">
    <property type="protein sequence ID" value="RUP13746.1"/>
    <property type="molecule type" value="Genomic_DNA"/>
</dbReference>
<protein>
    <submittedName>
        <fullName evidence="3">Uncharacterized protein</fullName>
    </submittedName>
</protein>
<reference evidence="3 4" key="1">
    <citation type="journal article" date="2018" name="New Phytol.">
        <title>Phylogenomics of Endogonaceae and evolution of mycorrhizas within Mucoromycota.</title>
        <authorList>
            <person name="Chang Y."/>
            <person name="Desiro A."/>
            <person name="Na H."/>
            <person name="Sandor L."/>
            <person name="Lipzen A."/>
            <person name="Clum A."/>
            <person name="Barry K."/>
            <person name="Grigoriev I.V."/>
            <person name="Martin F.M."/>
            <person name="Stajich J.E."/>
            <person name="Smith M.E."/>
            <person name="Bonito G."/>
            <person name="Spatafora J.W."/>
        </authorList>
    </citation>
    <scope>NUCLEOTIDE SEQUENCE [LARGE SCALE GENOMIC DNA]</scope>
    <source>
        <strain evidence="3 4">GMNB39</strain>
    </source>
</reference>